<dbReference type="EMBL" id="KN838604">
    <property type="protein sequence ID" value="KIK01586.1"/>
    <property type="molecule type" value="Genomic_DNA"/>
</dbReference>
<reference evidence="2" key="2">
    <citation type="submission" date="2015-01" db="EMBL/GenBank/DDBJ databases">
        <title>Evolutionary Origins and Diversification of the Mycorrhizal Mutualists.</title>
        <authorList>
            <consortium name="DOE Joint Genome Institute"/>
            <consortium name="Mycorrhizal Genomics Consortium"/>
            <person name="Kohler A."/>
            <person name="Kuo A."/>
            <person name="Nagy L.G."/>
            <person name="Floudas D."/>
            <person name="Copeland A."/>
            <person name="Barry K.W."/>
            <person name="Cichocki N."/>
            <person name="Veneault-Fourrey C."/>
            <person name="LaButti K."/>
            <person name="Lindquist E.A."/>
            <person name="Lipzen A."/>
            <person name="Lundell T."/>
            <person name="Morin E."/>
            <person name="Murat C."/>
            <person name="Riley R."/>
            <person name="Ohm R."/>
            <person name="Sun H."/>
            <person name="Tunlid A."/>
            <person name="Henrissat B."/>
            <person name="Grigoriev I.V."/>
            <person name="Hibbett D.S."/>
            <person name="Martin F."/>
        </authorList>
    </citation>
    <scope>NUCLEOTIDE SEQUENCE [LARGE SCALE GENOMIC DNA]</scope>
    <source>
        <strain evidence="2">LaAM-08-1</strain>
    </source>
</reference>
<sequence>MGTACVLKHRAFKFSSLPRLLRPSPSARLRLALQHNIVFNVRQVCCNVTPHYASLRPPTDAFSTLRLAFALALEPPYLNPIASV</sequence>
<proteinExistence type="predicted"/>
<accession>A0A0C9X9C3</accession>
<protein>
    <submittedName>
        <fullName evidence="1">Uncharacterized protein</fullName>
    </submittedName>
</protein>
<dbReference type="HOGENOM" id="CLU_2527831_0_0_1"/>
<organism evidence="1 2">
    <name type="scientific">Laccaria amethystina LaAM-08-1</name>
    <dbReference type="NCBI Taxonomy" id="1095629"/>
    <lineage>
        <taxon>Eukaryota</taxon>
        <taxon>Fungi</taxon>
        <taxon>Dikarya</taxon>
        <taxon>Basidiomycota</taxon>
        <taxon>Agaricomycotina</taxon>
        <taxon>Agaricomycetes</taxon>
        <taxon>Agaricomycetidae</taxon>
        <taxon>Agaricales</taxon>
        <taxon>Agaricineae</taxon>
        <taxon>Hydnangiaceae</taxon>
        <taxon>Laccaria</taxon>
    </lineage>
</organism>
<name>A0A0C9X9C3_9AGAR</name>
<keyword evidence="2" id="KW-1185">Reference proteome</keyword>
<reference evidence="1 2" key="1">
    <citation type="submission" date="2014-04" db="EMBL/GenBank/DDBJ databases">
        <authorList>
            <consortium name="DOE Joint Genome Institute"/>
            <person name="Kuo A."/>
            <person name="Kohler A."/>
            <person name="Nagy L.G."/>
            <person name="Floudas D."/>
            <person name="Copeland A."/>
            <person name="Barry K.W."/>
            <person name="Cichocki N."/>
            <person name="Veneault-Fourrey C."/>
            <person name="LaButti K."/>
            <person name="Lindquist E.A."/>
            <person name="Lipzen A."/>
            <person name="Lundell T."/>
            <person name="Morin E."/>
            <person name="Murat C."/>
            <person name="Sun H."/>
            <person name="Tunlid A."/>
            <person name="Henrissat B."/>
            <person name="Grigoriev I.V."/>
            <person name="Hibbett D.S."/>
            <person name="Martin F."/>
            <person name="Nordberg H.P."/>
            <person name="Cantor M.N."/>
            <person name="Hua S.X."/>
        </authorList>
    </citation>
    <scope>NUCLEOTIDE SEQUENCE [LARGE SCALE GENOMIC DNA]</scope>
    <source>
        <strain evidence="1 2">LaAM-08-1</strain>
    </source>
</reference>
<gene>
    <name evidence="1" type="ORF">K443DRAFT_678255</name>
</gene>
<evidence type="ECO:0000313" key="2">
    <source>
        <dbReference type="Proteomes" id="UP000054477"/>
    </source>
</evidence>
<dbReference type="AlphaFoldDB" id="A0A0C9X9C3"/>
<dbReference type="Proteomes" id="UP000054477">
    <property type="component" value="Unassembled WGS sequence"/>
</dbReference>
<evidence type="ECO:0000313" key="1">
    <source>
        <dbReference type="EMBL" id="KIK01586.1"/>
    </source>
</evidence>